<evidence type="ECO:0000313" key="1">
    <source>
        <dbReference type="EMBL" id="DAF54054.1"/>
    </source>
</evidence>
<accession>A0A8S5SSX4</accession>
<protein>
    <submittedName>
        <fullName evidence="1">Uncharacterized protein</fullName>
    </submittedName>
</protein>
<proteinExistence type="predicted"/>
<name>A0A8S5SSX4_9CAUD</name>
<reference evidence="1" key="1">
    <citation type="journal article" date="2021" name="Proc. Natl. Acad. Sci. U.S.A.">
        <title>A Catalog of Tens of Thousands of Viruses from Human Metagenomes Reveals Hidden Associations with Chronic Diseases.</title>
        <authorList>
            <person name="Tisza M.J."/>
            <person name="Buck C.B."/>
        </authorList>
    </citation>
    <scope>NUCLEOTIDE SEQUENCE</scope>
    <source>
        <strain evidence="1">CtfyA6</strain>
    </source>
</reference>
<dbReference type="EMBL" id="BK032670">
    <property type="protein sequence ID" value="DAF54054.1"/>
    <property type="molecule type" value="Genomic_DNA"/>
</dbReference>
<sequence>MNYASHTIFRNLQYHYITFIYDILRHLKLF</sequence>
<organism evidence="1">
    <name type="scientific">Myoviridae sp. ctfyA6</name>
    <dbReference type="NCBI Taxonomy" id="2827698"/>
    <lineage>
        <taxon>Viruses</taxon>
        <taxon>Duplodnaviria</taxon>
        <taxon>Heunggongvirae</taxon>
        <taxon>Uroviricota</taxon>
        <taxon>Caudoviricetes</taxon>
    </lineage>
</organism>